<feature type="region of interest" description="Disordered" evidence="6">
    <location>
        <begin position="67"/>
        <end position="151"/>
    </location>
</feature>
<keyword evidence="9" id="KW-1185">Reference proteome</keyword>
<accession>A0ABR4L0D0</accession>
<evidence type="ECO:0000256" key="5">
    <source>
        <dbReference type="ARBA" id="ARBA00023242"/>
    </source>
</evidence>
<evidence type="ECO:0000256" key="1">
    <source>
        <dbReference type="ARBA" id="ARBA00004123"/>
    </source>
</evidence>
<organism evidence="8 9">
    <name type="scientific">Aspergillus pseudoustus</name>
    <dbReference type="NCBI Taxonomy" id="1810923"/>
    <lineage>
        <taxon>Eukaryota</taxon>
        <taxon>Fungi</taxon>
        <taxon>Dikarya</taxon>
        <taxon>Ascomycota</taxon>
        <taxon>Pezizomycotina</taxon>
        <taxon>Eurotiomycetes</taxon>
        <taxon>Eurotiomycetidae</taxon>
        <taxon>Eurotiales</taxon>
        <taxon>Aspergillaceae</taxon>
        <taxon>Aspergillus</taxon>
        <taxon>Aspergillus subgen. Nidulantes</taxon>
    </lineage>
</organism>
<dbReference type="PROSITE" id="PS00463">
    <property type="entry name" value="ZN2_CY6_FUNGAL_1"/>
    <property type="match status" value="1"/>
</dbReference>
<dbReference type="InterPro" id="IPR001138">
    <property type="entry name" value="Zn2Cys6_DnaBD"/>
</dbReference>
<feature type="compositionally biased region" description="Acidic residues" evidence="6">
    <location>
        <begin position="94"/>
        <end position="103"/>
    </location>
</feature>
<feature type="domain" description="Zn(2)-C6 fungal-type" evidence="7">
    <location>
        <begin position="28"/>
        <end position="58"/>
    </location>
</feature>
<dbReference type="EMBL" id="JBFXLU010000002">
    <property type="protein sequence ID" value="KAL2857995.1"/>
    <property type="molecule type" value="Genomic_DNA"/>
</dbReference>
<feature type="compositionally biased region" description="Polar residues" evidence="6">
    <location>
        <begin position="121"/>
        <end position="139"/>
    </location>
</feature>
<dbReference type="PANTHER" id="PTHR37534:SF3">
    <property type="entry name" value="ZN(II)2CYS6 TRANSCRIPTION FACTOR (EUROFUNG)"/>
    <property type="match status" value="1"/>
</dbReference>
<protein>
    <submittedName>
        <fullName evidence="8">Fungal-specific transcription factor domain-containing protein</fullName>
    </submittedName>
</protein>
<dbReference type="InterPro" id="IPR021858">
    <property type="entry name" value="Fun_TF"/>
</dbReference>
<dbReference type="SUPFAM" id="SSF57701">
    <property type="entry name" value="Zn2/Cys6 DNA-binding domain"/>
    <property type="match status" value="1"/>
</dbReference>
<feature type="region of interest" description="Disordered" evidence="6">
    <location>
        <begin position="1"/>
        <end position="25"/>
    </location>
</feature>
<gene>
    <name evidence="8" type="ORF">BJY01DRAFT_201715</name>
</gene>
<comment type="caution">
    <text evidence="8">The sequence shown here is derived from an EMBL/GenBank/DDBJ whole genome shotgun (WGS) entry which is preliminary data.</text>
</comment>
<keyword evidence="3" id="KW-0238">DNA-binding</keyword>
<evidence type="ECO:0000256" key="6">
    <source>
        <dbReference type="SAM" id="MobiDB-lite"/>
    </source>
</evidence>
<reference evidence="8 9" key="1">
    <citation type="submission" date="2024-07" db="EMBL/GenBank/DDBJ databases">
        <title>Section-level genome sequencing and comparative genomics of Aspergillus sections Usti and Cavernicolus.</title>
        <authorList>
            <consortium name="Lawrence Berkeley National Laboratory"/>
            <person name="Nybo J.L."/>
            <person name="Vesth T.C."/>
            <person name="Theobald S."/>
            <person name="Frisvad J.C."/>
            <person name="Larsen T.O."/>
            <person name="Kjaerboelling I."/>
            <person name="Rothschild-Mancinelli K."/>
            <person name="Lyhne E.K."/>
            <person name="Kogle M.E."/>
            <person name="Barry K."/>
            <person name="Clum A."/>
            <person name="Na H."/>
            <person name="Ledsgaard L."/>
            <person name="Lin J."/>
            <person name="Lipzen A."/>
            <person name="Kuo A."/>
            <person name="Riley R."/>
            <person name="Mondo S."/>
            <person name="Labutti K."/>
            <person name="Haridas S."/>
            <person name="Pangalinan J."/>
            <person name="Salamov A.A."/>
            <person name="Simmons B.A."/>
            <person name="Magnuson J.K."/>
            <person name="Chen J."/>
            <person name="Drula E."/>
            <person name="Henrissat B."/>
            <person name="Wiebenga A."/>
            <person name="Lubbers R.J."/>
            <person name="Gomes A.C."/>
            <person name="Makela M.R."/>
            <person name="Stajich J."/>
            <person name="Grigoriev I.V."/>
            <person name="Mortensen U.H."/>
            <person name="De Vries R.P."/>
            <person name="Baker S.E."/>
            <person name="Andersen M.R."/>
        </authorList>
    </citation>
    <scope>NUCLEOTIDE SEQUENCE [LARGE SCALE GENOMIC DNA]</scope>
    <source>
        <strain evidence="8 9">CBS 123904</strain>
    </source>
</reference>
<keyword evidence="2" id="KW-0805">Transcription regulation</keyword>
<feature type="compositionally biased region" description="Polar residues" evidence="6">
    <location>
        <begin position="1"/>
        <end position="10"/>
    </location>
</feature>
<dbReference type="Pfam" id="PF00172">
    <property type="entry name" value="Zn_clus"/>
    <property type="match status" value="1"/>
</dbReference>
<comment type="subcellular location">
    <subcellularLocation>
        <location evidence="1">Nucleus</location>
    </subcellularLocation>
</comment>
<dbReference type="Proteomes" id="UP001610446">
    <property type="component" value="Unassembled WGS sequence"/>
</dbReference>
<sequence>MVNDTISTPIRLSRNRKSRGRGLRTTTGCSTCRKRHLKCDEVKPVCGPCLKVSRQCIYSQLSDLRSRIEPSEKSPQEPAADSFGESLQEPLAEPLEEASEGPIEEERPAALAQPSVPLIPSSFTGVGSDQSPVISSSHEPPNPSILPWPHGDGQPPLHPLDQLAAIVAIDHTTSPQRLGNGLATHYSSDIPSVTSSIESPRLTVNTATVRWFDLLANDAIRESPQIAGAGYGEISSLERLDDIDASQITPLQRATRIVDRNLGDVDTHPIDSPVGSSYEEALWQAQEPIQLLPREYSLFENFVQRVSPWIDLFDPTNKFSTFVPHLAMRNAGLLNAILALSSRHLSLNPEGPAQDHQPHRETSLQYYYQTLHYVQKAMQYSSYKTSLELLATTLIISTYEMLDDSSQDWQRHLEGVFLIQRSQVIHGDSGGLKSAVWWAWLCQDVWAAFRERRKTLTFWVPKKTYASLSPAEIASRSMFVLAKVINYCSQEESLLAEINLQERIDRAKHLRNMLDEWWAHRTVEFSPLPAMTSSTSAPFRPIWIRTPAFAVAVQLHCVAHILICSHEPCLYGVDQFMERQTSIRQCVEIICGIAMALKDDGSSLISSQCLFIAGMFTQDSRSRECVLDLLGSCRERTGWPVHSFGNELKQLWKTYKSHEEHDGAGTYASILMNNR</sequence>
<proteinExistence type="predicted"/>
<dbReference type="Gene3D" id="4.10.240.10">
    <property type="entry name" value="Zn(2)-C6 fungal-type DNA-binding domain"/>
    <property type="match status" value="1"/>
</dbReference>
<dbReference type="InterPro" id="IPR036864">
    <property type="entry name" value="Zn2-C6_fun-type_DNA-bd_sf"/>
</dbReference>
<dbReference type="Pfam" id="PF11951">
    <property type="entry name" value="Fungal_trans_2"/>
    <property type="match status" value="1"/>
</dbReference>
<dbReference type="CDD" id="cd12148">
    <property type="entry name" value="fungal_TF_MHR"/>
    <property type="match status" value="1"/>
</dbReference>
<evidence type="ECO:0000256" key="4">
    <source>
        <dbReference type="ARBA" id="ARBA00023163"/>
    </source>
</evidence>
<evidence type="ECO:0000313" key="8">
    <source>
        <dbReference type="EMBL" id="KAL2857995.1"/>
    </source>
</evidence>
<keyword evidence="4" id="KW-0804">Transcription</keyword>
<evidence type="ECO:0000256" key="3">
    <source>
        <dbReference type="ARBA" id="ARBA00023125"/>
    </source>
</evidence>
<name>A0ABR4L0D0_9EURO</name>
<evidence type="ECO:0000256" key="2">
    <source>
        <dbReference type="ARBA" id="ARBA00023015"/>
    </source>
</evidence>
<evidence type="ECO:0000259" key="7">
    <source>
        <dbReference type="PROSITE" id="PS50048"/>
    </source>
</evidence>
<evidence type="ECO:0000313" key="9">
    <source>
        <dbReference type="Proteomes" id="UP001610446"/>
    </source>
</evidence>
<dbReference type="CDD" id="cd00067">
    <property type="entry name" value="GAL4"/>
    <property type="match status" value="1"/>
</dbReference>
<dbReference type="PROSITE" id="PS50048">
    <property type="entry name" value="ZN2_CY6_FUNGAL_2"/>
    <property type="match status" value="1"/>
</dbReference>
<feature type="compositionally biased region" description="Basic residues" evidence="6">
    <location>
        <begin position="13"/>
        <end position="22"/>
    </location>
</feature>
<dbReference type="SMART" id="SM00066">
    <property type="entry name" value="GAL4"/>
    <property type="match status" value="1"/>
</dbReference>
<keyword evidence="5" id="KW-0539">Nucleus</keyword>
<dbReference type="PANTHER" id="PTHR37534">
    <property type="entry name" value="TRANSCRIPTIONAL ACTIVATOR PROTEIN UGA3"/>
    <property type="match status" value="1"/>
</dbReference>